<feature type="compositionally biased region" description="Gly residues" evidence="1">
    <location>
        <begin position="292"/>
        <end position="303"/>
    </location>
</feature>
<dbReference type="Pfam" id="PF11382">
    <property type="entry name" value="MctB"/>
    <property type="match status" value="1"/>
</dbReference>
<evidence type="ECO:0000256" key="1">
    <source>
        <dbReference type="SAM" id="MobiDB-lite"/>
    </source>
</evidence>
<name>A0AA44UK94_PSEA5</name>
<dbReference type="EMBL" id="PHUJ01000003">
    <property type="protein sequence ID" value="PKB28695.1"/>
    <property type="molecule type" value="Genomic_DNA"/>
</dbReference>
<accession>A0AA44UK94</accession>
<reference evidence="2 3" key="1">
    <citation type="submission" date="2017-11" db="EMBL/GenBank/DDBJ databases">
        <title>Sequencing the genomes of 1000 actinobacteria strains.</title>
        <authorList>
            <person name="Klenk H.-P."/>
        </authorList>
    </citation>
    <scope>NUCLEOTIDE SEQUENCE [LARGE SCALE GENOMIC DNA]</scope>
    <source>
        <strain evidence="2 3">DSM 44104</strain>
    </source>
</reference>
<evidence type="ECO:0000313" key="3">
    <source>
        <dbReference type="Proteomes" id="UP000232453"/>
    </source>
</evidence>
<evidence type="ECO:0000313" key="2">
    <source>
        <dbReference type="EMBL" id="PKB28695.1"/>
    </source>
</evidence>
<dbReference type="GO" id="GO:0016020">
    <property type="term" value="C:membrane"/>
    <property type="evidence" value="ECO:0007669"/>
    <property type="project" value="InterPro"/>
</dbReference>
<comment type="caution">
    <text evidence="2">The sequence shown here is derived from an EMBL/GenBank/DDBJ whole genome shotgun (WGS) entry which is preliminary data.</text>
</comment>
<feature type="region of interest" description="Disordered" evidence="1">
    <location>
        <begin position="292"/>
        <end position="311"/>
    </location>
</feature>
<gene>
    <name evidence="2" type="ORF">ATL51_0314</name>
</gene>
<dbReference type="Proteomes" id="UP000232453">
    <property type="component" value="Unassembled WGS sequence"/>
</dbReference>
<dbReference type="InterPro" id="IPR021522">
    <property type="entry name" value="MctB"/>
</dbReference>
<proteinExistence type="predicted"/>
<sequence>MVPGVISRRHHRIALVAVFVLALAAGFVLAVVGLPQRIADVAASRTDTGETARLSVERDTLAAQLHASDEFAGRVGPDLVRGKLTGVPVTVVALGADPSDTRAVAELVVAAGGSVAGEVVLTPAVTDPARADQLRDLSARLLPSGAQLPTATDAGALAGGLLGSALLAPPDGPAPDPDGAGAVLAGLAGGGFAEAPQGSPAAGRVAVVVTGAAYSGVDAGASASTAAALAAELDRRGAGAVLAGRDAADGSAVAAARASGAGPMGRLATVDGVGTGAGRVATVLALAERQAGGTGRYGSGAGTVGPVPAAP</sequence>
<dbReference type="AlphaFoldDB" id="A0AA44UK94"/>
<dbReference type="GO" id="GO:0055070">
    <property type="term" value="P:copper ion homeostasis"/>
    <property type="evidence" value="ECO:0007669"/>
    <property type="project" value="InterPro"/>
</dbReference>
<organism evidence="2 3">
    <name type="scientific">Pseudonocardia alni</name>
    <name type="common">Amycolata alni</name>
    <dbReference type="NCBI Taxonomy" id="33907"/>
    <lineage>
        <taxon>Bacteria</taxon>
        <taxon>Bacillati</taxon>
        <taxon>Actinomycetota</taxon>
        <taxon>Actinomycetes</taxon>
        <taxon>Pseudonocardiales</taxon>
        <taxon>Pseudonocardiaceae</taxon>
        <taxon>Pseudonocardia</taxon>
    </lineage>
</organism>
<protein>
    <submittedName>
        <fullName evidence="2">Copper transport outer membrane protein MctB</fullName>
    </submittedName>
</protein>